<dbReference type="OrthoDB" id="1001981at2759"/>
<feature type="region of interest" description="Disordered" evidence="1">
    <location>
        <begin position="159"/>
        <end position="223"/>
    </location>
</feature>
<protein>
    <submittedName>
        <fullName evidence="2">Uncharacterized protein</fullName>
    </submittedName>
</protein>
<dbReference type="AlphaFoldDB" id="A0A9Q1JLN6"/>
<reference evidence="2" key="1">
    <citation type="submission" date="2022-04" db="EMBL/GenBank/DDBJ databases">
        <title>Carnegiea gigantea Genome sequencing and assembly v2.</title>
        <authorList>
            <person name="Copetti D."/>
            <person name="Sanderson M.J."/>
            <person name="Burquez A."/>
            <person name="Wojciechowski M.F."/>
        </authorList>
    </citation>
    <scope>NUCLEOTIDE SEQUENCE</scope>
    <source>
        <strain evidence="2">SGP5-SGP5p</strain>
        <tissue evidence="2">Aerial part</tissue>
    </source>
</reference>
<evidence type="ECO:0000256" key="1">
    <source>
        <dbReference type="SAM" id="MobiDB-lite"/>
    </source>
</evidence>
<feature type="compositionally biased region" description="Acidic residues" evidence="1">
    <location>
        <begin position="179"/>
        <end position="188"/>
    </location>
</feature>
<comment type="caution">
    <text evidence="2">The sequence shown here is derived from an EMBL/GenBank/DDBJ whole genome shotgun (WGS) entry which is preliminary data.</text>
</comment>
<evidence type="ECO:0000313" key="3">
    <source>
        <dbReference type="Proteomes" id="UP001153076"/>
    </source>
</evidence>
<sequence>MLEFILAQKDGGESFGRNFIIYLVNCFLSGSKNRYYSMSFLKYVKHVNQITSLDWCQFILDKLISSARHYKKSKAAKGVHFDGPIFLLIKMQPNEDNGGPSLSPTLAIGKLNSNAPTSAATSLADASVGANTEDYCEHELKDNNVPLFSLGFRLSQLDSQSPVPANRSVHDPNVAGEKDIDDEDDYDDVNSNLSIMKLPENKSKAGKKPASKKGVAQKTTIMI</sequence>
<dbReference type="Proteomes" id="UP001153076">
    <property type="component" value="Unassembled WGS sequence"/>
</dbReference>
<name>A0A9Q1JLN6_9CARY</name>
<evidence type="ECO:0000313" key="2">
    <source>
        <dbReference type="EMBL" id="KAJ8423828.1"/>
    </source>
</evidence>
<proteinExistence type="predicted"/>
<accession>A0A9Q1JLN6</accession>
<dbReference type="PANTHER" id="PTHR34835">
    <property type="entry name" value="OS07G0283600 PROTEIN-RELATED"/>
    <property type="match status" value="1"/>
</dbReference>
<dbReference type="EMBL" id="JAKOGI010001853">
    <property type="protein sequence ID" value="KAJ8423828.1"/>
    <property type="molecule type" value="Genomic_DNA"/>
</dbReference>
<gene>
    <name evidence="2" type="ORF">Cgig2_017391</name>
</gene>
<keyword evidence="3" id="KW-1185">Reference proteome</keyword>
<organism evidence="2 3">
    <name type="scientific">Carnegiea gigantea</name>
    <dbReference type="NCBI Taxonomy" id="171969"/>
    <lineage>
        <taxon>Eukaryota</taxon>
        <taxon>Viridiplantae</taxon>
        <taxon>Streptophyta</taxon>
        <taxon>Embryophyta</taxon>
        <taxon>Tracheophyta</taxon>
        <taxon>Spermatophyta</taxon>
        <taxon>Magnoliopsida</taxon>
        <taxon>eudicotyledons</taxon>
        <taxon>Gunneridae</taxon>
        <taxon>Pentapetalae</taxon>
        <taxon>Caryophyllales</taxon>
        <taxon>Cactineae</taxon>
        <taxon>Cactaceae</taxon>
        <taxon>Cactoideae</taxon>
        <taxon>Echinocereeae</taxon>
        <taxon>Carnegiea</taxon>
    </lineage>
</organism>